<keyword evidence="1" id="KW-1277">Toxin-antitoxin system</keyword>
<keyword evidence="3" id="KW-1185">Reference proteome</keyword>
<dbReference type="RefSeq" id="WP_136360176.1">
    <property type="nucleotide sequence ID" value="NZ_SSNY01000017.1"/>
</dbReference>
<sequence>MPRASTNATRQAANLSIDANLMKEAKGLDVNMSRAAEAGIAEAVAAEKARLWKIENRAAIESWNAYVEEHGLPLAEFRQF</sequence>
<proteinExistence type="predicted"/>
<accession>A0ABY2Q2B4</accession>
<reference evidence="2 3" key="1">
    <citation type="submission" date="2019-04" db="EMBL/GenBank/DDBJ databases">
        <title>Mesorhizobium composti sp. nov., isolated from compost.</title>
        <authorList>
            <person name="Lin S.-Y."/>
            <person name="Hameed A."/>
            <person name="Hsieh Y.-T."/>
            <person name="Young C.-C."/>
        </authorList>
    </citation>
    <scope>NUCLEOTIDE SEQUENCE [LARGE SCALE GENOMIC DNA]</scope>
    <source>
        <strain evidence="2 3">CC-YTH430</strain>
    </source>
</reference>
<name>A0ABY2Q2B4_9HYPH</name>
<dbReference type="Proteomes" id="UP000306441">
    <property type="component" value="Unassembled WGS sequence"/>
</dbReference>
<organism evidence="2 3">
    <name type="scientific">Ollibium composti</name>
    <dbReference type="NCBI Taxonomy" id="2675109"/>
    <lineage>
        <taxon>Bacteria</taxon>
        <taxon>Pseudomonadati</taxon>
        <taxon>Pseudomonadota</taxon>
        <taxon>Alphaproteobacteria</taxon>
        <taxon>Hyphomicrobiales</taxon>
        <taxon>Phyllobacteriaceae</taxon>
        <taxon>Ollibium</taxon>
    </lineage>
</organism>
<dbReference type="Pfam" id="PF07362">
    <property type="entry name" value="CcdA"/>
    <property type="match status" value="1"/>
</dbReference>
<evidence type="ECO:0000313" key="3">
    <source>
        <dbReference type="Proteomes" id="UP000306441"/>
    </source>
</evidence>
<evidence type="ECO:0000313" key="2">
    <source>
        <dbReference type="EMBL" id="THF54614.1"/>
    </source>
</evidence>
<dbReference type="EMBL" id="SSNY01000017">
    <property type="protein sequence ID" value="THF54614.1"/>
    <property type="molecule type" value="Genomic_DNA"/>
</dbReference>
<gene>
    <name evidence="2" type="ORF">E6C48_21125</name>
</gene>
<comment type="caution">
    <text evidence="2">The sequence shown here is derived from an EMBL/GenBank/DDBJ whole genome shotgun (WGS) entry which is preliminary data.</text>
</comment>
<evidence type="ECO:0000256" key="1">
    <source>
        <dbReference type="ARBA" id="ARBA00022649"/>
    </source>
</evidence>
<dbReference type="InterPro" id="IPR009956">
    <property type="entry name" value="Post-segregation_anti-tox_CcdA"/>
</dbReference>
<protein>
    <submittedName>
        <fullName evidence="2">Post-segregation antitoxin CcdA</fullName>
    </submittedName>
</protein>